<evidence type="ECO:0000313" key="2">
    <source>
        <dbReference type="EMBL" id="RLN43112.1"/>
    </source>
</evidence>
<protein>
    <submittedName>
        <fullName evidence="2">Uncharacterized protein</fullName>
    </submittedName>
</protein>
<name>A0A3L6TSF5_PANMI</name>
<feature type="compositionally biased region" description="Low complexity" evidence="1">
    <location>
        <begin position="125"/>
        <end position="134"/>
    </location>
</feature>
<keyword evidence="3" id="KW-1185">Reference proteome</keyword>
<evidence type="ECO:0000313" key="3">
    <source>
        <dbReference type="Proteomes" id="UP000275267"/>
    </source>
</evidence>
<proteinExistence type="predicted"/>
<dbReference type="Proteomes" id="UP000275267">
    <property type="component" value="Unassembled WGS sequence"/>
</dbReference>
<organism evidence="2 3">
    <name type="scientific">Panicum miliaceum</name>
    <name type="common">Proso millet</name>
    <name type="synonym">Broomcorn millet</name>
    <dbReference type="NCBI Taxonomy" id="4540"/>
    <lineage>
        <taxon>Eukaryota</taxon>
        <taxon>Viridiplantae</taxon>
        <taxon>Streptophyta</taxon>
        <taxon>Embryophyta</taxon>
        <taxon>Tracheophyta</taxon>
        <taxon>Spermatophyta</taxon>
        <taxon>Magnoliopsida</taxon>
        <taxon>Liliopsida</taxon>
        <taxon>Poales</taxon>
        <taxon>Poaceae</taxon>
        <taxon>PACMAD clade</taxon>
        <taxon>Panicoideae</taxon>
        <taxon>Panicodae</taxon>
        <taxon>Paniceae</taxon>
        <taxon>Panicinae</taxon>
        <taxon>Panicum</taxon>
        <taxon>Panicum sect. Panicum</taxon>
    </lineage>
</organism>
<evidence type="ECO:0000256" key="1">
    <source>
        <dbReference type="SAM" id="MobiDB-lite"/>
    </source>
</evidence>
<reference evidence="3" key="1">
    <citation type="journal article" date="2019" name="Nat. Commun.">
        <title>The genome of broomcorn millet.</title>
        <authorList>
            <person name="Zou C."/>
            <person name="Miki D."/>
            <person name="Li D."/>
            <person name="Tang Q."/>
            <person name="Xiao L."/>
            <person name="Rajput S."/>
            <person name="Deng P."/>
            <person name="Jia W."/>
            <person name="Huang R."/>
            <person name="Zhang M."/>
            <person name="Sun Y."/>
            <person name="Hu J."/>
            <person name="Fu X."/>
            <person name="Schnable P.S."/>
            <person name="Li F."/>
            <person name="Zhang H."/>
            <person name="Feng B."/>
            <person name="Zhu X."/>
            <person name="Liu R."/>
            <person name="Schnable J.C."/>
            <person name="Zhu J.-K."/>
            <person name="Zhang H."/>
        </authorList>
    </citation>
    <scope>NUCLEOTIDE SEQUENCE [LARGE SCALE GENOMIC DNA]</scope>
</reference>
<dbReference type="AlphaFoldDB" id="A0A3L6TSF5"/>
<dbReference type="OrthoDB" id="1262810at2759"/>
<accession>A0A3L6TSF5</accession>
<feature type="compositionally biased region" description="Polar residues" evidence="1">
    <location>
        <begin position="96"/>
        <end position="106"/>
    </location>
</feature>
<feature type="region of interest" description="Disordered" evidence="1">
    <location>
        <begin position="81"/>
        <end position="134"/>
    </location>
</feature>
<gene>
    <name evidence="2" type="ORF">C2845_PM01G23040</name>
</gene>
<sequence>MSRRDLHQWPHPGQGCDPRAAAAAQWYGAASTSFPDPGAAPLHGINPYAFVPNPLFAANPFNTLVGDLFLQNPAALAYQQQLQQQQQAHHFPSHAYHQTPTSNIQHRPTKAAASASPAPAPPQPQQQQPRQQAALDRAQVAARNAREELVKNGEGVTGWKVAQAVLVALKVDSWGSLGIQLQDVPLLRDLFLIEGKVNAFVHCYVAARKIVTISDLEVEICKNEGVGQFEELGLGPFLQHPLVAHYFSVPSDLSKVPKLSSEEVISVLQKFVDKSKKKITVEDFLDHLSEQKSVSGKEKLGVRVAYFLTPAGQAN</sequence>
<comment type="caution">
    <text evidence="2">The sequence shown here is derived from an EMBL/GenBank/DDBJ whole genome shotgun (WGS) entry which is preliminary data.</text>
</comment>
<dbReference type="EMBL" id="PQIB02000001">
    <property type="protein sequence ID" value="RLN43112.1"/>
    <property type="molecule type" value="Genomic_DNA"/>
</dbReference>